<keyword evidence="2" id="KW-1185">Reference proteome</keyword>
<dbReference type="AlphaFoldDB" id="A0A2T3Z4H1"/>
<accession>A0A2T3Z4H1</accession>
<organism evidence="1 2">
    <name type="scientific">Trichoderma asperellum (strain ATCC 204424 / CBS 433.97 / NBRC 101777)</name>
    <dbReference type="NCBI Taxonomy" id="1042311"/>
    <lineage>
        <taxon>Eukaryota</taxon>
        <taxon>Fungi</taxon>
        <taxon>Dikarya</taxon>
        <taxon>Ascomycota</taxon>
        <taxon>Pezizomycotina</taxon>
        <taxon>Sordariomycetes</taxon>
        <taxon>Hypocreomycetidae</taxon>
        <taxon>Hypocreales</taxon>
        <taxon>Hypocreaceae</taxon>
        <taxon>Trichoderma</taxon>
    </lineage>
</organism>
<evidence type="ECO:0000313" key="2">
    <source>
        <dbReference type="Proteomes" id="UP000240493"/>
    </source>
</evidence>
<sequence length="207" mass="23710">MSRPGDMIKGLPRPLWLLGHEVFDAVFCTSCLGVCLSERICPYFLFLPSCVFCYCSFYCPAVIETSKRARSLHSLALSCTYTRRHNYLSVPRHSKKKKKIHLPSTSYPTIFSTSPLYSTTVVVLRLRLGYLLLFCCVCQFKISHSSQSFQFRHPILIQPVIITLRSKHTAHSIARCLSLAHRHTYLALHSFLCRLKEKIGYHAPISQ</sequence>
<protein>
    <submittedName>
        <fullName evidence="1">Uncharacterized protein</fullName>
    </submittedName>
</protein>
<reference evidence="1 2" key="1">
    <citation type="submission" date="2016-07" db="EMBL/GenBank/DDBJ databases">
        <title>Multiple horizontal gene transfer events from other fungi enriched the ability of initially mycotrophic Trichoderma (Ascomycota) to feed on dead plant biomass.</title>
        <authorList>
            <consortium name="DOE Joint Genome Institute"/>
            <person name="Aerts A."/>
            <person name="Atanasova L."/>
            <person name="Chenthamara K."/>
            <person name="Zhang J."/>
            <person name="Grujic M."/>
            <person name="Henrissat B."/>
            <person name="Kuo A."/>
            <person name="Salamov A."/>
            <person name="Lipzen A."/>
            <person name="Labutti K."/>
            <person name="Barry K."/>
            <person name="Miao Y."/>
            <person name="Rahimi M.J."/>
            <person name="Shen Q."/>
            <person name="Grigoriev I.V."/>
            <person name="Kubicek C.P."/>
            <person name="Druzhinina I.S."/>
        </authorList>
    </citation>
    <scope>NUCLEOTIDE SEQUENCE [LARGE SCALE GENOMIC DNA]</scope>
    <source>
        <strain evidence="1 2">CBS 433.97</strain>
    </source>
</reference>
<dbReference type="EMBL" id="KZ679264">
    <property type="protein sequence ID" value="PTB39694.1"/>
    <property type="molecule type" value="Genomic_DNA"/>
</dbReference>
<gene>
    <name evidence="1" type="ORF">M441DRAFT_442595</name>
</gene>
<name>A0A2T3Z4H1_TRIA4</name>
<evidence type="ECO:0000313" key="1">
    <source>
        <dbReference type="EMBL" id="PTB39694.1"/>
    </source>
</evidence>
<proteinExistence type="predicted"/>
<dbReference type="Proteomes" id="UP000240493">
    <property type="component" value="Unassembled WGS sequence"/>
</dbReference>